<dbReference type="InterPro" id="IPR038720">
    <property type="entry name" value="YprB_RNase_H-like_dom"/>
</dbReference>
<proteinExistence type="predicted"/>
<dbReference type="EMBL" id="LYOS01000003">
    <property type="protein sequence ID" value="OFV67757.1"/>
    <property type="molecule type" value="Genomic_DNA"/>
</dbReference>
<reference evidence="2" key="1">
    <citation type="submission" date="2016-05" db="EMBL/GenBank/DDBJ databases">
        <title>Microbial consortia oxidize butane by reversing methanogenesis.</title>
        <authorList>
            <person name="Laso-Perez R."/>
            <person name="Richter M."/>
            <person name="Wegener G."/>
            <person name="Musat F."/>
        </authorList>
    </citation>
    <scope>NUCLEOTIDE SEQUENCE [LARGE SCALE GENOMIC DNA]</scope>
    <source>
        <strain evidence="2">BOX2</strain>
    </source>
</reference>
<keyword evidence="3" id="KW-1185">Reference proteome</keyword>
<dbReference type="PANTHER" id="PTHR38462:SF1">
    <property type="entry name" value="YPRB RIBONUCLEASE H-LIKE DOMAIN-CONTAINING PROTEIN"/>
    <property type="match status" value="1"/>
</dbReference>
<organism evidence="2 3">
    <name type="scientific">Candidatus Syntropharchaeum caldarium</name>
    <dbReference type="NCBI Taxonomy" id="1838285"/>
    <lineage>
        <taxon>Archaea</taxon>
        <taxon>Methanobacteriati</taxon>
        <taxon>Methanobacteriota</taxon>
        <taxon>Stenosarchaea group</taxon>
        <taxon>Methanomicrobia</taxon>
        <taxon>Methanosarcinales</taxon>
        <taxon>ANME-2 cluster</taxon>
        <taxon>Candidatus Syntropharchaeum</taxon>
    </lineage>
</organism>
<accession>A0A1F2P8R0</accession>
<evidence type="ECO:0000313" key="2">
    <source>
        <dbReference type="EMBL" id="OFV67757.1"/>
    </source>
</evidence>
<dbReference type="GO" id="GO:0003676">
    <property type="term" value="F:nucleic acid binding"/>
    <property type="evidence" value="ECO:0007669"/>
    <property type="project" value="InterPro"/>
</dbReference>
<keyword evidence="2" id="KW-0540">Nuclease</keyword>
<dbReference type="Gene3D" id="1.10.150.20">
    <property type="entry name" value="5' to 3' exonuclease, C-terminal subdomain"/>
    <property type="match status" value="1"/>
</dbReference>
<dbReference type="PANTHER" id="PTHR38462">
    <property type="entry name" value="EXONUCLEASE-LIKE PROTEIN"/>
    <property type="match status" value="1"/>
</dbReference>
<protein>
    <submittedName>
        <fullName evidence="2">Exonuclease</fullName>
    </submittedName>
</protein>
<comment type="caution">
    <text evidence="2">The sequence shown here is derived from an EMBL/GenBank/DDBJ whole genome shotgun (WGS) entry which is preliminary data.</text>
</comment>
<dbReference type="Proteomes" id="UP000186940">
    <property type="component" value="Unassembled WGS sequence"/>
</dbReference>
<dbReference type="GO" id="GO:0004527">
    <property type="term" value="F:exonuclease activity"/>
    <property type="evidence" value="ECO:0007669"/>
    <property type="project" value="UniProtKB-KW"/>
</dbReference>
<evidence type="ECO:0000313" key="3">
    <source>
        <dbReference type="Proteomes" id="UP000186940"/>
    </source>
</evidence>
<gene>
    <name evidence="2" type="ORF">SCAL_001132</name>
</gene>
<sequence length="317" mass="36169">MNLDEDLKDVLRLKKELSIEFEGRSIENIFDGEVVENEYGECYCIRRSAEVSSKIFKIDENAILTDLKVLPGIGDRTADKLKAEGYETIRDLTGHPLWEECAKNFLNLLDRENRNELNTEICSRFPASHPIHLYLSERHDEFLLFDLETMGLFGEPIILFGAARLKLKSAPSLEVSQFLLRGLSDEVSAIAAFKDEFDGLPLITFNGRRFDLPYFKRRATSYGIRHSFDGLHLDLLHFSRRFLSNNLPDCRLSTIEAHILGVKRDIDMPGSLVPAFYKEFLETGNAASLIPIVEHNFQDVVSLGELFLHLKKVSCID</sequence>
<feature type="domain" description="YprB ribonuclease H-like" evidence="1">
    <location>
        <begin position="144"/>
        <end position="308"/>
    </location>
</feature>
<dbReference type="InterPro" id="IPR036397">
    <property type="entry name" value="RNaseH_sf"/>
</dbReference>
<dbReference type="STRING" id="1838285.SCAL_001132"/>
<dbReference type="SUPFAM" id="SSF53098">
    <property type="entry name" value="Ribonuclease H-like"/>
    <property type="match status" value="1"/>
</dbReference>
<name>A0A1F2P8R0_9EURY</name>
<dbReference type="Pfam" id="PF13482">
    <property type="entry name" value="RNase_H_2"/>
    <property type="match status" value="1"/>
</dbReference>
<dbReference type="InterPro" id="IPR012337">
    <property type="entry name" value="RNaseH-like_sf"/>
</dbReference>
<evidence type="ECO:0000259" key="1">
    <source>
        <dbReference type="Pfam" id="PF13482"/>
    </source>
</evidence>
<dbReference type="AlphaFoldDB" id="A0A1F2P8R0"/>
<dbReference type="Gene3D" id="3.30.420.10">
    <property type="entry name" value="Ribonuclease H-like superfamily/Ribonuclease H"/>
    <property type="match status" value="1"/>
</dbReference>
<keyword evidence="2" id="KW-0269">Exonuclease</keyword>
<keyword evidence="2" id="KW-0378">Hydrolase</keyword>